<evidence type="ECO:0000259" key="8">
    <source>
        <dbReference type="Pfam" id="PF06429"/>
    </source>
</evidence>
<comment type="similarity">
    <text evidence="3">Belongs to the flagella basal body rod proteins family.</text>
</comment>
<feature type="domain" description="Flagellar basal-body/hook protein C-terminal" evidence="8">
    <location>
        <begin position="438"/>
        <end position="478"/>
    </location>
</feature>
<dbReference type="RefSeq" id="WP_158345388.1">
    <property type="nucleotide sequence ID" value="NZ_JAHQCW010000057.1"/>
</dbReference>
<keyword evidence="6" id="KW-0975">Bacterial flagellum</keyword>
<feature type="domain" description="Flagellar basal body rod protein N-terminal" evidence="7">
    <location>
        <begin position="8"/>
        <end position="38"/>
    </location>
</feature>
<dbReference type="GO" id="GO:0044780">
    <property type="term" value="P:bacterial-type flagellum assembly"/>
    <property type="evidence" value="ECO:0007669"/>
    <property type="project" value="InterPro"/>
</dbReference>
<comment type="caution">
    <text evidence="10">The sequence shown here is derived from an EMBL/GenBank/DDBJ whole genome shotgun (WGS) entry which is preliminary data.</text>
</comment>
<proteinExistence type="inferred from homology"/>
<evidence type="ECO:0000313" key="10">
    <source>
        <dbReference type="EMBL" id="MBU9739362.1"/>
    </source>
</evidence>
<dbReference type="InterPro" id="IPR010930">
    <property type="entry name" value="Flg_bb/hook_C_dom"/>
</dbReference>
<keyword evidence="10" id="KW-0282">Flagellum</keyword>
<keyword evidence="10" id="KW-0969">Cilium</keyword>
<dbReference type="EMBL" id="JAHQCW010000057">
    <property type="protein sequence ID" value="MBU9739362.1"/>
    <property type="molecule type" value="Genomic_DNA"/>
</dbReference>
<keyword evidence="10" id="KW-0966">Cell projection</keyword>
<name>A0A949K4I9_9FIRM</name>
<evidence type="ECO:0000256" key="4">
    <source>
        <dbReference type="ARBA" id="ARBA00016244"/>
    </source>
</evidence>
<protein>
    <recommendedName>
        <fullName evidence="4">Flagellar hook-associated protein 1</fullName>
    </recommendedName>
</protein>
<sequence>MRPTFMGLETAKRGIMVNQKAMDIVGNNISNLKTKGYTRQRLDTVTVQVHGRGRTLPLAGQGVEAIGVAQVRNSYLDAKFRQEYGDVGYYDQKAAILQELEAAISDPEVENTGIGNALKVLSNALADFSNNADQETHANIVMNAMKGVTQILNEYSGKLNSLMDEQKNNLRLSVEEINTSLDQLTILNKTIADEVGSGTDYDGVNYLPNDLIDKRNLILDDLARYGAVEVTPAGDGSVQVKFNGKVVVDNQGGRFSNDQMLLDRDGITLKWNSTNEMIGGDKGALRGFQEVLTGKNAVNRGIPYYQEKLDDLAVTLADVFNHIVHEDDPANPGPFKQLLEGAADGSFTAGSISISDRWSSDSSYVIRKNNPAGSKDNTDILAMKKALENDYGFGGEYQGSFGEFVSYITTSLGDDIKANQARLEAAVSVAERVDTDRLATSGVSLNEEGINMMTYNKAYQALGRLMTVMDEQLDTIINKMGLVGR</sequence>
<evidence type="ECO:0000256" key="3">
    <source>
        <dbReference type="ARBA" id="ARBA00009677"/>
    </source>
</evidence>
<dbReference type="AlphaFoldDB" id="A0A949K4I9"/>
<dbReference type="InterPro" id="IPR002371">
    <property type="entry name" value="FlgK"/>
</dbReference>
<gene>
    <name evidence="10" type="primary">flgK</name>
    <name evidence="10" type="ORF">KTH89_22775</name>
</gene>
<evidence type="ECO:0000259" key="9">
    <source>
        <dbReference type="Pfam" id="PF22638"/>
    </source>
</evidence>
<dbReference type="GO" id="GO:0005198">
    <property type="term" value="F:structural molecule activity"/>
    <property type="evidence" value="ECO:0007669"/>
    <property type="project" value="InterPro"/>
</dbReference>
<evidence type="ECO:0000256" key="2">
    <source>
        <dbReference type="ARBA" id="ARBA00004613"/>
    </source>
</evidence>
<reference evidence="10" key="1">
    <citation type="submission" date="2021-06" db="EMBL/GenBank/DDBJ databases">
        <title>Description of novel taxa of the family Lachnospiraceae.</title>
        <authorList>
            <person name="Chaplin A.V."/>
            <person name="Sokolova S.R."/>
            <person name="Pikina A.P."/>
            <person name="Korzhanova M."/>
            <person name="Belova V."/>
            <person name="Korostin D."/>
            <person name="Efimov B.A."/>
        </authorList>
    </citation>
    <scope>NUCLEOTIDE SEQUENCE</scope>
    <source>
        <strain evidence="10">ASD5720</strain>
    </source>
</reference>
<dbReference type="SUPFAM" id="SSF64518">
    <property type="entry name" value="Phase 1 flagellin"/>
    <property type="match status" value="1"/>
</dbReference>
<dbReference type="NCBIfam" id="TIGR02492">
    <property type="entry name" value="flgK_ends"/>
    <property type="match status" value="1"/>
</dbReference>
<dbReference type="PANTHER" id="PTHR30033:SF1">
    <property type="entry name" value="FLAGELLAR HOOK-ASSOCIATED PROTEIN 1"/>
    <property type="match status" value="1"/>
</dbReference>
<evidence type="ECO:0000256" key="6">
    <source>
        <dbReference type="ARBA" id="ARBA00023143"/>
    </source>
</evidence>
<evidence type="ECO:0000256" key="1">
    <source>
        <dbReference type="ARBA" id="ARBA00004365"/>
    </source>
</evidence>
<dbReference type="InterPro" id="IPR053927">
    <property type="entry name" value="FlgK_helical"/>
</dbReference>
<dbReference type="GO" id="GO:0009424">
    <property type="term" value="C:bacterial-type flagellum hook"/>
    <property type="evidence" value="ECO:0007669"/>
    <property type="project" value="InterPro"/>
</dbReference>
<dbReference type="GO" id="GO:0005576">
    <property type="term" value="C:extracellular region"/>
    <property type="evidence" value="ECO:0007669"/>
    <property type="project" value="UniProtKB-SubCell"/>
</dbReference>
<comment type="subcellular location">
    <subcellularLocation>
        <location evidence="1">Bacterial flagellum</location>
    </subcellularLocation>
    <subcellularLocation>
        <location evidence="2">Secreted</location>
    </subcellularLocation>
</comment>
<keyword evidence="11" id="KW-1185">Reference proteome</keyword>
<accession>A0A949K4I9</accession>
<evidence type="ECO:0000313" key="11">
    <source>
        <dbReference type="Proteomes" id="UP000712157"/>
    </source>
</evidence>
<dbReference type="Pfam" id="PF22638">
    <property type="entry name" value="FlgK_D1"/>
    <property type="match status" value="1"/>
</dbReference>
<dbReference type="Pfam" id="PF06429">
    <property type="entry name" value="Flg_bbr_C"/>
    <property type="match status" value="1"/>
</dbReference>
<dbReference type="PANTHER" id="PTHR30033">
    <property type="entry name" value="FLAGELLAR HOOK-ASSOCIATED PROTEIN 1"/>
    <property type="match status" value="1"/>
</dbReference>
<evidence type="ECO:0000259" key="7">
    <source>
        <dbReference type="Pfam" id="PF00460"/>
    </source>
</evidence>
<feature type="domain" description="Flagellar hook-associated protein FlgK helical" evidence="9">
    <location>
        <begin position="99"/>
        <end position="323"/>
    </location>
</feature>
<dbReference type="InterPro" id="IPR001444">
    <property type="entry name" value="Flag_bb_rod_N"/>
</dbReference>
<keyword evidence="5" id="KW-0964">Secreted</keyword>
<dbReference type="Pfam" id="PF00460">
    <property type="entry name" value="Flg_bb_rod"/>
    <property type="match status" value="1"/>
</dbReference>
<evidence type="ECO:0000256" key="5">
    <source>
        <dbReference type="ARBA" id="ARBA00022525"/>
    </source>
</evidence>
<dbReference type="Proteomes" id="UP000712157">
    <property type="component" value="Unassembled WGS sequence"/>
</dbReference>
<organism evidence="10 11">
    <name type="scientific">Diplocloster agilis</name>
    <dbReference type="NCBI Taxonomy" id="2850323"/>
    <lineage>
        <taxon>Bacteria</taxon>
        <taxon>Bacillati</taxon>
        <taxon>Bacillota</taxon>
        <taxon>Clostridia</taxon>
        <taxon>Lachnospirales</taxon>
        <taxon>Lachnospiraceae</taxon>
        <taxon>Diplocloster</taxon>
    </lineage>
</organism>